<protein>
    <submittedName>
        <fullName evidence="1">Uncharacterized protein</fullName>
    </submittedName>
</protein>
<sequence>MEDTSKSIQQIIADDPSTNIRLIMLLILTTTVQSDINRLKEKLGSEFNIRLREIGVDLDIVNEVESYDISGNLKEINPYKVQTLYDTMSRHFRFEEDLLY</sequence>
<name>A0A8S5UTM4_9CAUD</name>
<organism evidence="1">
    <name type="scientific">Myoviridae sp. ctYA416</name>
    <dbReference type="NCBI Taxonomy" id="2825125"/>
    <lineage>
        <taxon>Viruses</taxon>
        <taxon>Duplodnaviria</taxon>
        <taxon>Heunggongvirae</taxon>
        <taxon>Uroviricota</taxon>
        <taxon>Caudoviricetes</taxon>
    </lineage>
</organism>
<proteinExistence type="predicted"/>
<reference evidence="1" key="1">
    <citation type="journal article" date="2021" name="Proc. Natl. Acad. Sci. U.S.A.">
        <title>A Catalog of Tens of Thousands of Viruses from Human Metagenomes Reveals Hidden Associations with Chronic Diseases.</title>
        <authorList>
            <person name="Tisza M.J."/>
            <person name="Buck C.B."/>
        </authorList>
    </citation>
    <scope>NUCLEOTIDE SEQUENCE</scope>
    <source>
        <strain evidence="1">CtYA416</strain>
    </source>
</reference>
<accession>A0A8S5UTM4</accession>
<dbReference type="EMBL" id="BK016136">
    <property type="protein sequence ID" value="DAF97762.1"/>
    <property type="molecule type" value="Genomic_DNA"/>
</dbReference>
<evidence type="ECO:0000313" key="1">
    <source>
        <dbReference type="EMBL" id="DAF97762.1"/>
    </source>
</evidence>